<protein>
    <recommendedName>
        <fullName evidence="8">Ferredoxin</fullName>
    </recommendedName>
</protein>
<evidence type="ECO:0000256" key="2">
    <source>
        <dbReference type="ARBA" id="ARBA00022448"/>
    </source>
</evidence>
<keyword evidence="7 8" id="KW-0411">Iron-sulfur</keyword>
<dbReference type="EMBL" id="MGDI01000033">
    <property type="protein sequence ID" value="OGL52152.1"/>
    <property type="molecule type" value="Genomic_DNA"/>
</dbReference>
<dbReference type="STRING" id="1817883.A3G31_06960"/>
<evidence type="ECO:0000313" key="10">
    <source>
        <dbReference type="EMBL" id="OGL52152.1"/>
    </source>
</evidence>
<dbReference type="InterPro" id="IPR050954">
    <property type="entry name" value="ET_IronSulfur_Cluster-Binding"/>
</dbReference>
<proteinExistence type="predicted"/>
<keyword evidence="3 8" id="KW-0004">4Fe-4S</keyword>
<dbReference type="SUPFAM" id="SSF54862">
    <property type="entry name" value="4Fe-4S ferredoxins"/>
    <property type="match status" value="1"/>
</dbReference>
<dbReference type="GO" id="GO:0051539">
    <property type="term" value="F:4 iron, 4 sulfur cluster binding"/>
    <property type="evidence" value="ECO:0007669"/>
    <property type="project" value="UniProtKB-UniRule"/>
</dbReference>
<dbReference type="Pfam" id="PF13247">
    <property type="entry name" value="Fer4_11"/>
    <property type="match status" value="1"/>
</dbReference>
<organism evidence="10 11">
    <name type="scientific">Candidatus Schekmanbacteria bacterium RIFCSPLOWO2_12_FULL_38_15</name>
    <dbReference type="NCBI Taxonomy" id="1817883"/>
    <lineage>
        <taxon>Bacteria</taxon>
        <taxon>Candidatus Schekmaniibacteriota</taxon>
    </lineage>
</organism>
<evidence type="ECO:0000313" key="11">
    <source>
        <dbReference type="Proteomes" id="UP000178082"/>
    </source>
</evidence>
<dbReference type="PANTHER" id="PTHR43177">
    <property type="entry name" value="PROTEIN NRFC"/>
    <property type="match status" value="1"/>
</dbReference>
<keyword evidence="6 8" id="KW-0408">Iron</keyword>
<dbReference type="InterPro" id="IPR000813">
    <property type="entry name" value="7Fe_ferredoxin"/>
</dbReference>
<dbReference type="PANTHER" id="PTHR43177:SF3">
    <property type="entry name" value="PROTEIN NRFC HOMOLOG"/>
    <property type="match status" value="1"/>
</dbReference>
<dbReference type="Proteomes" id="UP000178082">
    <property type="component" value="Unassembled WGS sequence"/>
</dbReference>
<comment type="function">
    <text evidence="8">Ferredoxins are iron-sulfur proteins that transfer electrons in a wide variety of metabolic reactions.</text>
</comment>
<evidence type="ECO:0000256" key="1">
    <source>
        <dbReference type="ARBA" id="ARBA00001966"/>
    </source>
</evidence>
<evidence type="ECO:0000259" key="9">
    <source>
        <dbReference type="PROSITE" id="PS51379"/>
    </source>
</evidence>
<feature type="domain" description="4Fe-4S ferredoxin-type" evidence="9">
    <location>
        <begin position="44"/>
        <end position="75"/>
    </location>
</feature>
<evidence type="ECO:0000256" key="6">
    <source>
        <dbReference type="ARBA" id="ARBA00023004"/>
    </source>
</evidence>
<dbReference type="AlphaFoldDB" id="A0A1F7SEE5"/>
<evidence type="ECO:0000256" key="4">
    <source>
        <dbReference type="ARBA" id="ARBA00022723"/>
    </source>
</evidence>
<reference evidence="10 11" key="1">
    <citation type="journal article" date="2016" name="Nat. Commun.">
        <title>Thousands of microbial genomes shed light on interconnected biogeochemical processes in an aquifer system.</title>
        <authorList>
            <person name="Anantharaman K."/>
            <person name="Brown C.T."/>
            <person name="Hug L.A."/>
            <person name="Sharon I."/>
            <person name="Castelle C.J."/>
            <person name="Probst A.J."/>
            <person name="Thomas B.C."/>
            <person name="Singh A."/>
            <person name="Wilkins M.J."/>
            <person name="Karaoz U."/>
            <person name="Brodie E.L."/>
            <person name="Williams K.H."/>
            <person name="Hubbard S.S."/>
            <person name="Banfield J.F."/>
        </authorList>
    </citation>
    <scope>NUCLEOTIDE SEQUENCE [LARGE SCALE GENOMIC DNA]</scope>
</reference>
<dbReference type="InterPro" id="IPR017896">
    <property type="entry name" value="4Fe4S_Fe-S-bd"/>
</dbReference>
<dbReference type="CDD" id="cd10550">
    <property type="entry name" value="DMSOR_beta_like"/>
    <property type="match status" value="1"/>
</dbReference>
<evidence type="ECO:0000256" key="7">
    <source>
        <dbReference type="ARBA" id="ARBA00023014"/>
    </source>
</evidence>
<evidence type="ECO:0000256" key="5">
    <source>
        <dbReference type="ARBA" id="ARBA00022982"/>
    </source>
</evidence>
<dbReference type="GO" id="GO:0046872">
    <property type="term" value="F:metal ion binding"/>
    <property type="evidence" value="ECO:0007669"/>
    <property type="project" value="UniProtKB-UniRule"/>
</dbReference>
<dbReference type="Pfam" id="PF12837">
    <property type="entry name" value="Fer4_6"/>
    <property type="match status" value="1"/>
</dbReference>
<keyword evidence="2 8" id="KW-0813">Transport</keyword>
<gene>
    <name evidence="10" type="ORF">A3G31_06960</name>
</gene>
<dbReference type="PROSITE" id="PS51379">
    <property type="entry name" value="4FE4S_FER_2"/>
    <property type="match status" value="3"/>
</dbReference>
<name>A0A1F7SEE5_9BACT</name>
<feature type="domain" description="4Fe-4S ferredoxin-type" evidence="9">
    <location>
        <begin position="77"/>
        <end position="107"/>
    </location>
</feature>
<dbReference type="Gene3D" id="3.30.70.20">
    <property type="match status" value="2"/>
</dbReference>
<dbReference type="InterPro" id="IPR017900">
    <property type="entry name" value="4Fe4S_Fe_S_CS"/>
</dbReference>
<dbReference type="PRINTS" id="PR00354">
    <property type="entry name" value="7FE8SFRDOXIN"/>
</dbReference>
<evidence type="ECO:0000256" key="3">
    <source>
        <dbReference type="ARBA" id="ARBA00022485"/>
    </source>
</evidence>
<keyword evidence="5 8" id="KW-0249">Electron transport</keyword>
<comment type="caution">
    <text evidence="10">The sequence shown here is derived from an EMBL/GenBank/DDBJ whole genome shotgun (WGS) entry which is preliminary data.</text>
</comment>
<evidence type="ECO:0000256" key="8">
    <source>
        <dbReference type="RuleBase" id="RU365098"/>
    </source>
</evidence>
<comment type="cofactor">
    <cofactor evidence="1 8">
        <name>[4Fe-4S] cluster</name>
        <dbReference type="ChEBI" id="CHEBI:49883"/>
    </cofactor>
</comment>
<sequence>MANVIHFKPDKCTSCKRCETACSHKYFNVFTNQLSKIKCVTFDEENLYFPVTCFQCNNPPCLSACPVDAISKDKETGIVTIDQDTCTCCGACVEACPVKHIFHYDDSGHVIKCDFCQGNPECVLFCRDKALEWREISDEEKAGRDKLFSDLSLKLEGVKEL</sequence>
<feature type="domain" description="4Fe-4S ferredoxin-type" evidence="9">
    <location>
        <begin position="3"/>
        <end position="32"/>
    </location>
</feature>
<accession>A0A1F7SEE5</accession>
<dbReference type="PROSITE" id="PS00198">
    <property type="entry name" value="4FE4S_FER_1"/>
    <property type="match status" value="1"/>
</dbReference>
<keyword evidence="4 8" id="KW-0479">Metal-binding</keyword>
<dbReference type="GO" id="GO:0009055">
    <property type="term" value="F:electron transfer activity"/>
    <property type="evidence" value="ECO:0007669"/>
    <property type="project" value="UniProtKB-UniRule"/>
</dbReference>